<gene>
    <name evidence="2" type="ORF">EV213_11881</name>
</gene>
<feature type="transmembrane region" description="Helical" evidence="1">
    <location>
        <begin position="21"/>
        <end position="44"/>
    </location>
</feature>
<feature type="transmembrane region" description="Helical" evidence="1">
    <location>
        <begin position="343"/>
        <end position="365"/>
    </location>
</feature>
<dbReference type="Proteomes" id="UP000295632">
    <property type="component" value="Unassembled WGS sequence"/>
</dbReference>
<accession>A0A4R6TS67</accession>
<evidence type="ECO:0000313" key="3">
    <source>
        <dbReference type="Proteomes" id="UP000295632"/>
    </source>
</evidence>
<keyword evidence="1" id="KW-1133">Transmembrane helix</keyword>
<proteinExistence type="predicted"/>
<organism evidence="2 3">
    <name type="scientific">Aureibacillus halotolerans</name>
    <dbReference type="NCBI Taxonomy" id="1508390"/>
    <lineage>
        <taxon>Bacteria</taxon>
        <taxon>Bacillati</taxon>
        <taxon>Bacillota</taxon>
        <taxon>Bacilli</taxon>
        <taxon>Bacillales</taxon>
        <taxon>Bacillaceae</taxon>
        <taxon>Aureibacillus</taxon>
    </lineage>
</organism>
<feature type="transmembrane region" description="Helical" evidence="1">
    <location>
        <begin position="276"/>
        <end position="294"/>
    </location>
</feature>
<keyword evidence="3" id="KW-1185">Reference proteome</keyword>
<dbReference type="RefSeq" id="WP_133581737.1">
    <property type="nucleotide sequence ID" value="NZ_SNYJ01000018.1"/>
</dbReference>
<dbReference type="Pfam" id="PF05975">
    <property type="entry name" value="EcsB"/>
    <property type="match status" value="1"/>
</dbReference>
<keyword evidence="1" id="KW-0812">Transmembrane</keyword>
<name>A0A4R6TS67_9BACI</name>
<dbReference type="AlphaFoldDB" id="A0A4R6TS67"/>
<dbReference type="GO" id="GO:0016020">
    <property type="term" value="C:membrane"/>
    <property type="evidence" value="ECO:0007669"/>
    <property type="project" value="InterPro"/>
</dbReference>
<dbReference type="InterPro" id="IPR010288">
    <property type="entry name" value="EcsB_ABC"/>
</dbReference>
<comment type="caution">
    <text evidence="2">The sequence shown here is derived from an EMBL/GenBank/DDBJ whole genome shotgun (WGS) entry which is preliminary data.</text>
</comment>
<dbReference type="OrthoDB" id="2448479at2"/>
<reference evidence="2 3" key="1">
    <citation type="submission" date="2019-03" db="EMBL/GenBank/DDBJ databases">
        <title>Genomic Encyclopedia of Type Strains, Phase IV (KMG-IV): sequencing the most valuable type-strain genomes for metagenomic binning, comparative biology and taxonomic classification.</title>
        <authorList>
            <person name="Goeker M."/>
        </authorList>
    </citation>
    <scope>NUCLEOTIDE SEQUENCE [LARGE SCALE GENOMIC DNA]</scope>
    <source>
        <strain evidence="2 3">DSM 28697</strain>
    </source>
</reference>
<feature type="transmembrane region" description="Helical" evidence="1">
    <location>
        <begin position="300"/>
        <end position="322"/>
    </location>
</feature>
<sequence length="369" mass="42900">MNVRHLYQIRMKEWRKKQWGLFKLLFDWVIAVYFIIPLLVVGTIQWRTIYISPPDFLQELPVATVSLVLMAIVSTNSFRSHFQEADVLFLARQRSFSEGMIRLGKFHIVRFELLKLVLCLLFFLPLWHFYEPPYISFLFSMIFAYKLYRIAYIHLRFHEKLGGILYALPLLCALIGKPWIGGAIALCLGVIYGWRFTRGKSNDPFMSWLAYEEKQATRFIQMIFIGSQSSMKKAGVSDLKPVVKPMAFSSWTIKSKAPEKVLQHIFAKWLLRHWQLLLLLITILGLGSVGIIMLPSWVPIIISIGTLIAVYHFINAVWRYFIEQPFLKMLFTTKKVKDAAHEQLVLAFVGPCALLLVLIGCWRLFVLSF</sequence>
<feature type="transmembrane region" description="Helical" evidence="1">
    <location>
        <begin position="164"/>
        <end position="192"/>
    </location>
</feature>
<keyword evidence="1" id="KW-0472">Membrane</keyword>
<feature type="transmembrane region" description="Helical" evidence="1">
    <location>
        <begin position="56"/>
        <end position="73"/>
    </location>
</feature>
<dbReference type="EMBL" id="SNYJ01000018">
    <property type="protein sequence ID" value="TDQ36450.1"/>
    <property type="molecule type" value="Genomic_DNA"/>
</dbReference>
<evidence type="ECO:0000256" key="1">
    <source>
        <dbReference type="SAM" id="Phobius"/>
    </source>
</evidence>
<protein>
    <submittedName>
        <fullName evidence="2">ABC transporter protein EcsB</fullName>
    </submittedName>
</protein>
<evidence type="ECO:0000313" key="2">
    <source>
        <dbReference type="EMBL" id="TDQ36450.1"/>
    </source>
</evidence>
<feature type="transmembrane region" description="Helical" evidence="1">
    <location>
        <begin position="113"/>
        <end position="130"/>
    </location>
</feature>